<evidence type="ECO:0000313" key="1">
    <source>
        <dbReference type="EMBL" id="PGM94522.1"/>
    </source>
</evidence>
<dbReference type="EMBL" id="NUHO01000036">
    <property type="protein sequence ID" value="PGM94522.1"/>
    <property type="molecule type" value="Genomic_DNA"/>
</dbReference>
<proteinExistence type="predicted"/>
<organism evidence="1 2">
    <name type="scientific">Bacillus cereus</name>
    <dbReference type="NCBI Taxonomy" id="1396"/>
    <lineage>
        <taxon>Bacteria</taxon>
        <taxon>Bacillati</taxon>
        <taxon>Bacillota</taxon>
        <taxon>Bacilli</taxon>
        <taxon>Bacillales</taxon>
        <taxon>Bacillaceae</taxon>
        <taxon>Bacillus</taxon>
        <taxon>Bacillus cereus group</taxon>
    </lineage>
</organism>
<dbReference type="AlphaFoldDB" id="A0A2B9E2P9"/>
<evidence type="ECO:0000313" key="2">
    <source>
        <dbReference type="Proteomes" id="UP000222054"/>
    </source>
</evidence>
<gene>
    <name evidence="1" type="ORF">CN958_10685</name>
</gene>
<comment type="caution">
    <text evidence="1">The sequence shown here is derived from an EMBL/GenBank/DDBJ whole genome shotgun (WGS) entry which is preliminary data.</text>
</comment>
<accession>A0A2B9E2P9</accession>
<sequence>MNLQDWMLQGKIESKIQITMNLIERYKHSDEPHAASMVAAYEHGLQDLMEIYEISQRKEVMPF</sequence>
<reference evidence="1 2" key="1">
    <citation type="submission" date="2017-09" db="EMBL/GenBank/DDBJ databases">
        <title>Large-scale bioinformatics analysis of Bacillus genomes uncovers conserved roles of natural products in bacterial physiology.</title>
        <authorList>
            <consortium name="Agbiome Team Llc"/>
            <person name="Bleich R.M."/>
            <person name="Grubbs K.J."/>
            <person name="Santa Maria K.C."/>
            <person name="Allen S.E."/>
            <person name="Farag S."/>
            <person name="Shank E.A."/>
            <person name="Bowers A."/>
        </authorList>
    </citation>
    <scope>NUCLEOTIDE SEQUENCE [LARGE SCALE GENOMIC DNA]</scope>
    <source>
        <strain evidence="1 2">AFS053130</strain>
    </source>
</reference>
<protein>
    <submittedName>
        <fullName evidence="1">Uncharacterized protein</fullName>
    </submittedName>
</protein>
<dbReference type="Proteomes" id="UP000222054">
    <property type="component" value="Unassembled WGS sequence"/>
</dbReference>
<dbReference type="RefSeq" id="WP_098776838.1">
    <property type="nucleotide sequence ID" value="NZ_NUHO01000036.1"/>
</dbReference>
<name>A0A2B9E2P9_BACCE</name>